<dbReference type="OrthoDB" id="2111471at2"/>
<name>A0A238XVY5_9FLAO</name>
<dbReference type="InterPro" id="IPR025491">
    <property type="entry name" value="DUF4382"/>
</dbReference>
<dbReference type="Pfam" id="PF14321">
    <property type="entry name" value="DUF4382"/>
    <property type="match status" value="1"/>
</dbReference>
<protein>
    <submittedName>
        <fullName evidence="2">Carboxypeptidase regulatory-like domain-containing protein</fullName>
    </submittedName>
</protein>
<accession>A0A238XVY5</accession>
<dbReference type="PROSITE" id="PS51257">
    <property type="entry name" value="PROKAR_LIPOPROTEIN"/>
    <property type="match status" value="1"/>
</dbReference>
<dbReference type="AlphaFoldDB" id="A0A238XVY5"/>
<keyword evidence="3" id="KW-1185">Reference proteome</keyword>
<evidence type="ECO:0000313" key="3">
    <source>
        <dbReference type="Proteomes" id="UP000198384"/>
    </source>
</evidence>
<feature type="domain" description="DUF4382" evidence="1">
    <location>
        <begin position="31"/>
        <end position="178"/>
    </location>
</feature>
<organism evidence="2 3">
    <name type="scientific">Lutibacter agarilyticus</name>
    <dbReference type="NCBI Taxonomy" id="1109740"/>
    <lineage>
        <taxon>Bacteria</taxon>
        <taxon>Pseudomonadati</taxon>
        <taxon>Bacteroidota</taxon>
        <taxon>Flavobacteriia</taxon>
        <taxon>Flavobacteriales</taxon>
        <taxon>Flavobacteriaceae</taxon>
        <taxon>Lutibacter</taxon>
    </lineage>
</organism>
<dbReference type="EMBL" id="FZNT01000007">
    <property type="protein sequence ID" value="SNR63145.1"/>
    <property type="molecule type" value="Genomic_DNA"/>
</dbReference>
<reference evidence="2 3" key="1">
    <citation type="submission" date="2017-06" db="EMBL/GenBank/DDBJ databases">
        <authorList>
            <person name="Kim H.J."/>
            <person name="Triplett B.A."/>
        </authorList>
    </citation>
    <scope>NUCLEOTIDE SEQUENCE [LARGE SCALE GENOMIC DNA]</scope>
    <source>
        <strain evidence="2 3">DSM 29150</strain>
    </source>
</reference>
<dbReference type="RefSeq" id="WP_089382096.1">
    <property type="nucleotide sequence ID" value="NZ_FZNT01000007.1"/>
</dbReference>
<sequence length="287" mass="31824">MKNFFYGIITLLMVFTFQSCNNDNSDAIDKTARIKLKLVDAPGDYLEVNVEIMDVQYNSSEDEAGWRSLGKESDYPINVDLTELTAGNSLILADTIIPSGMMNQIRLVLSDNNNLVYEDEEGIEQETHLDTPSAQQSGLKLKLNEELEPGYSYTFILDWDVQKSIVKAGNSGKYNLKPVIRVNAEVNSGSIMGKVEGDLTNDEVDNPIALGNAKVEIYKTPILEGDESIASTYTNENGEFKFVGLNAVNYILEIKAEGYTEYESETSILVTVGELNDIGTIKLTKQE</sequence>
<proteinExistence type="predicted"/>
<gene>
    <name evidence="2" type="ORF">SAMN06265371_107104</name>
</gene>
<dbReference type="Gene3D" id="2.60.40.1120">
    <property type="entry name" value="Carboxypeptidase-like, regulatory domain"/>
    <property type="match status" value="1"/>
</dbReference>
<dbReference type="Proteomes" id="UP000198384">
    <property type="component" value="Unassembled WGS sequence"/>
</dbReference>
<keyword evidence="2" id="KW-0645">Protease</keyword>
<dbReference type="SUPFAM" id="SSF49464">
    <property type="entry name" value="Carboxypeptidase regulatory domain-like"/>
    <property type="match status" value="1"/>
</dbReference>
<keyword evidence="2" id="KW-0378">Hydrolase</keyword>
<dbReference type="GO" id="GO:0004180">
    <property type="term" value="F:carboxypeptidase activity"/>
    <property type="evidence" value="ECO:0007669"/>
    <property type="project" value="UniProtKB-KW"/>
</dbReference>
<evidence type="ECO:0000313" key="2">
    <source>
        <dbReference type="EMBL" id="SNR63145.1"/>
    </source>
</evidence>
<evidence type="ECO:0000259" key="1">
    <source>
        <dbReference type="Pfam" id="PF14321"/>
    </source>
</evidence>
<dbReference type="InterPro" id="IPR008969">
    <property type="entry name" value="CarboxyPept-like_regulatory"/>
</dbReference>
<keyword evidence="2" id="KW-0121">Carboxypeptidase</keyword>